<accession>S5ZIT9</accession>
<sequence length="47" mass="5218">MDREERPGKNLFYKKSTSHKTLRLPVENISTEISRGTLSSTPVGQAG</sequence>
<evidence type="ECO:0000313" key="2">
    <source>
        <dbReference type="Proteomes" id="UP000015543"/>
    </source>
</evidence>
<dbReference type="PATRIC" id="fig|1365176.7.peg.28"/>
<dbReference type="HOGENOM" id="CLU_3163312_0_0_2"/>
<dbReference type="KEGG" id="thb:N186_00140"/>
<dbReference type="EMBL" id="CP006646">
    <property type="protein sequence ID" value="AGT34426.1"/>
    <property type="molecule type" value="Genomic_DNA"/>
</dbReference>
<gene>
    <name evidence="1" type="ORF">N186_00140</name>
</gene>
<evidence type="ECO:0000313" key="1">
    <source>
        <dbReference type="EMBL" id="AGT34426.1"/>
    </source>
</evidence>
<dbReference type="Proteomes" id="UP000015543">
    <property type="component" value="Chromosome"/>
</dbReference>
<protein>
    <submittedName>
        <fullName evidence="1">Uncharacterized protein</fullName>
    </submittedName>
</protein>
<proteinExistence type="predicted"/>
<organism evidence="1 2">
    <name type="scientific">Thermofilum adornatum</name>
    <dbReference type="NCBI Taxonomy" id="1365176"/>
    <lineage>
        <taxon>Archaea</taxon>
        <taxon>Thermoproteota</taxon>
        <taxon>Thermoprotei</taxon>
        <taxon>Thermofilales</taxon>
        <taxon>Thermofilaceae</taxon>
        <taxon>Thermofilum</taxon>
    </lineage>
</organism>
<name>S5ZIT9_9CREN</name>
<reference evidence="1 2" key="1">
    <citation type="journal article" date="2013" name="Genome Announc.">
        <title>Complete Genomic Sequence of 'Thermofilum adornatus' Strain 1910bT, a Hyperthermophilic Anaerobic Organotrophic Crenarchaeon.</title>
        <authorList>
            <person name="Dominova I.N."/>
            <person name="Kublanov I.V."/>
            <person name="Podosokorskaya O.A."/>
            <person name="Derbikova K.S."/>
            <person name="Patrushev M.V."/>
            <person name="Toshchakov S.V."/>
        </authorList>
    </citation>
    <scope>NUCLEOTIDE SEQUENCE [LARGE SCALE GENOMIC DNA]</scope>
    <source>
        <strain evidence="2">1910b</strain>
    </source>
</reference>
<keyword evidence="2" id="KW-1185">Reference proteome</keyword>
<dbReference type="AlphaFoldDB" id="S5ZIT9"/>